<organism evidence="1 2">
    <name type="scientific">Mauremys mutica</name>
    <name type="common">yellowpond turtle</name>
    <dbReference type="NCBI Taxonomy" id="74926"/>
    <lineage>
        <taxon>Eukaryota</taxon>
        <taxon>Metazoa</taxon>
        <taxon>Chordata</taxon>
        <taxon>Craniata</taxon>
        <taxon>Vertebrata</taxon>
        <taxon>Euteleostomi</taxon>
        <taxon>Archelosauria</taxon>
        <taxon>Testudinata</taxon>
        <taxon>Testudines</taxon>
        <taxon>Cryptodira</taxon>
        <taxon>Durocryptodira</taxon>
        <taxon>Testudinoidea</taxon>
        <taxon>Geoemydidae</taxon>
        <taxon>Geoemydinae</taxon>
        <taxon>Mauremys</taxon>
    </lineage>
</organism>
<reference evidence="1" key="1">
    <citation type="submission" date="2021-09" db="EMBL/GenBank/DDBJ databases">
        <title>The genome of Mauremys mutica provides insights into the evolution of semi-aquatic lifestyle.</title>
        <authorList>
            <person name="Gong S."/>
            <person name="Gao Y."/>
        </authorList>
    </citation>
    <scope>NUCLEOTIDE SEQUENCE</scope>
    <source>
        <strain evidence="1">MM-2020</strain>
        <tissue evidence="1">Muscle</tissue>
    </source>
</reference>
<dbReference type="Proteomes" id="UP000827986">
    <property type="component" value="Unassembled WGS sequence"/>
</dbReference>
<dbReference type="AlphaFoldDB" id="A0A9D3X6D5"/>
<protein>
    <submittedName>
        <fullName evidence="1">Uncharacterized protein</fullName>
    </submittedName>
</protein>
<name>A0A9D3X6D5_9SAUR</name>
<gene>
    <name evidence="1" type="ORF">KIL84_017384</name>
</gene>
<keyword evidence="2" id="KW-1185">Reference proteome</keyword>
<accession>A0A9D3X6D5</accession>
<evidence type="ECO:0000313" key="2">
    <source>
        <dbReference type="Proteomes" id="UP000827986"/>
    </source>
</evidence>
<sequence>MATVGCSGMDTCPTSKDIFLPSSEPSHMWSTLHTYISITKSLRGMKKVSQSPQQRLAFSFKDIKMPQRSNSTYTSVTEFCCNITIVSSGTDALKFSAIERDIPQYCPDC</sequence>
<dbReference type="EMBL" id="JAHDVG010000482">
    <property type="protein sequence ID" value="KAH1173545.1"/>
    <property type="molecule type" value="Genomic_DNA"/>
</dbReference>
<evidence type="ECO:0000313" key="1">
    <source>
        <dbReference type="EMBL" id="KAH1173545.1"/>
    </source>
</evidence>
<comment type="caution">
    <text evidence="1">The sequence shown here is derived from an EMBL/GenBank/DDBJ whole genome shotgun (WGS) entry which is preliminary data.</text>
</comment>
<proteinExistence type="predicted"/>